<sequence>MDIRIENRTKISTENGNGAEIERGTGDGTESATDRFLKIKKLITYPRERGRGRNQTEGSGQSERPARRVVMLPVLSDEKMFFPDASSGRKIYDGRRQSYVRYTDAARNQNNYDAYWYYSGAGWGSEEYAFALNPGGAGDSSSLGMSGIACRFRAIRSGGGVLGYKGRNHWGVPVPFRFSEERRSCFSLKLIPAPPWCSSGRSDPHSTEFLANVPSQMVHPSVAPFSTGLIGSKREGAPSESRCSPPPVDTRNSTGSPTKSTRVSLCVPALRPARTTFSPDDKRSIPASLLRPWISSNHETDQSCRDTCRRRVENEAGKARGDPYVHTVQGADQSFLVFQEKFPKCRKRTPKARRLVARR</sequence>
<keyword evidence="3" id="KW-1185">Reference proteome</keyword>
<evidence type="ECO:0000256" key="1">
    <source>
        <dbReference type="SAM" id="MobiDB-lite"/>
    </source>
</evidence>
<feature type="region of interest" description="Disordered" evidence="1">
    <location>
        <begin position="47"/>
        <end position="67"/>
    </location>
</feature>
<proteinExistence type="predicted"/>
<dbReference type="AlphaFoldDB" id="A0A4C1YLW7"/>
<accession>A0A4C1YLW7</accession>
<dbReference type="EMBL" id="BGZK01001320">
    <property type="protein sequence ID" value="GBP77176.1"/>
    <property type="molecule type" value="Genomic_DNA"/>
</dbReference>
<comment type="caution">
    <text evidence="2">The sequence shown here is derived from an EMBL/GenBank/DDBJ whole genome shotgun (WGS) entry which is preliminary data.</text>
</comment>
<feature type="region of interest" description="Disordered" evidence="1">
    <location>
        <begin position="226"/>
        <end position="262"/>
    </location>
</feature>
<feature type="compositionally biased region" description="Basic and acidic residues" evidence="1">
    <location>
        <begin position="1"/>
        <end position="11"/>
    </location>
</feature>
<feature type="compositionally biased region" description="Polar residues" evidence="1">
    <location>
        <begin position="250"/>
        <end position="262"/>
    </location>
</feature>
<gene>
    <name evidence="2" type="ORF">EVAR_49384_1</name>
</gene>
<organism evidence="2 3">
    <name type="scientific">Eumeta variegata</name>
    <name type="common">Bagworm moth</name>
    <name type="synonym">Eumeta japonica</name>
    <dbReference type="NCBI Taxonomy" id="151549"/>
    <lineage>
        <taxon>Eukaryota</taxon>
        <taxon>Metazoa</taxon>
        <taxon>Ecdysozoa</taxon>
        <taxon>Arthropoda</taxon>
        <taxon>Hexapoda</taxon>
        <taxon>Insecta</taxon>
        <taxon>Pterygota</taxon>
        <taxon>Neoptera</taxon>
        <taxon>Endopterygota</taxon>
        <taxon>Lepidoptera</taxon>
        <taxon>Glossata</taxon>
        <taxon>Ditrysia</taxon>
        <taxon>Tineoidea</taxon>
        <taxon>Psychidae</taxon>
        <taxon>Oiketicinae</taxon>
        <taxon>Eumeta</taxon>
    </lineage>
</organism>
<feature type="region of interest" description="Disordered" evidence="1">
    <location>
        <begin position="1"/>
        <end position="31"/>
    </location>
</feature>
<name>A0A4C1YLW7_EUMVA</name>
<feature type="compositionally biased region" description="Polar residues" evidence="1">
    <location>
        <begin position="53"/>
        <end position="62"/>
    </location>
</feature>
<dbReference type="Proteomes" id="UP000299102">
    <property type="component" value="Unassembled WGS sequence"/>
</dbReference>
<reference evidence="2 3" key="1">
    <citation type="journal article" date="2019" name="Commun. Biol.">
        <title>The bagworm genome reveals a unique fibroin gene that provides high tensile strength.</title>
        <authorList>
            <person name="Kono N."/>
            <person name="Nakamura H."/>
            <person name="Ohtoshi R."/>
            <person name="Tomita M."/>
            <person name="Numata K."/>
            <person name="Arakawa K."/>
        </authorList>
    </citation>
    <scope>NUCLEOTIDE SEQUENCE [LARGE SCALE GENOMIC DNA]</scope>
</reference>
<protein>
    <submittedName>
        <fullName evidence="2">Uncharacterized protein</fullName>
    </submittedName>
</protein>
<evidence type="ECO:0000313" key="2">
    <source>
        <dbReference type="EMBL" id="GBP77176.1"/>
    </source>
</evidence>
<evidence type="ECO:0000313" key="3">
    <source>
        <dbReference type="Proteomes" id="UP000299102"/>
    </source>
</evidence>